<keyword evidence="2" id="KW-0560">Oxidoreductase</keyword>
<dbReference type="InterPro" id="IPR036291">
    <property type="entry name" value="NAD(P)-bd_dom_sf"/>
</dbReference>
<dbReference type="AlphaFoldDB" id="K0YXF2"/>
<comment type="pathway">
    <text evidence="2">Carbohydrate biosynthesis; dTDP-L-rhamnose biosynthesis.</text>
</comment>
<dbReference type="InterPro" id="IPR005913">
    <property type="entry name" value="dTDP_dehydrorham_reduct"/>
</dbReference>
<dbReference type="SUPFAM" id="SSF51735">
    <property type="entry name" value="NAD(P)-binding Rossmann-fold domains"/>
    <property type="match status" value="1"/>
</dbReference>
<gene>
    <name evidence="4" type="ORF">HMPREF9451_00563</name>
</gene>
<evidence type="ECO:0000259" key="3">
    <source>
        <dbReference type="Pfam" id="PF04321"/>
    </source>
</evidence>
<dbReference type="UniPathway" id="UPA00124"/>
<dbReference type="GO" id="GO:0008831">
    <property type="term" value="F:dTDP-4-dehydrorhamnose reductase activity"/>
    <property type="evidence" value="ECO:0007669"/>
    <property type="project" value="UniProtKB-EC"/>
</dbReference>
<feature type="domain" description="RmlD-like substrate binding" evidence="3">
    <location>
        <begin position="7"/>
        <end position="276"/>
    </location>
</feature>
<comment type="function">
    <text evidence="2">Catalyzes the reduction of dTDP-6-deoxy-L-lyxo-4-hexulose to yield dTDP-L-rhamnose.</text>
</comment>
<reference evidence="4 5" key="1">
    <citation type="submission" date="2012-08" db="EMBL/GenBank/DDBJ databases">
        <title>The Genome Sequence of Slackia piriformis YIT 12062.</title>
        <authorList>
            <consortium name="The Broad Institute Genome Sequencing Platform"/>
            <person name="Earl A."/>
            <person name="Ward D."/>
            <person name="Feldgarden M."/>
            <person name="Gevers D."/>
            <person name="Morotomi M."/>
            <person name="Walker B."/>
            <person name="Young S.K."/>
            <person name="Zeng Q."/>
            <person name="Gargeya S."/>
            <person name="Fitzgerald M."/>
            <person name="Haas B."/>
            <person name="Abouelleil A."/>
            <person name="Alvarado L."/>
            <person name="Arachchi H.M."/>
            <person name="Berlin A.M."/>
            <person name="Chapman S.B."/>
            <person name="Goldberg J."/>
            <person name="Griggs A."/>
            <person name="Gujja S."/>
            <person name="Hansen M."/>
            <person name="Howarth C."/>
            <person name="Imamovic A."/>
            <person name="Larimer J."/>
            <person name="McCowen C."/>
            <person name="Montmayeur A."/>
            <person name="Murphy C."/>
            <person name="Neiman D."/>
            <person name="Pearson M."/>
            <person name="Priest M."/>
            <person name="Roberts A."/>
            <person name="Saif S."/>
            <person name="Shea T."/>
            <person name="Sisk P."/>
            <person name="Sykes S."/>
            <person name="Wortman J."/>
            <person name="Nusbaum C."/>
            <person name="Birren B."/>
        </authorList>
    </citation>
    <scope>NUCLEOTIDE SEQUENCE [LARGE SCALE GENOMIC DNA]</scope>
    <source>
        <strain evidence="4 5">YIT 12062</strain>
    </source>
</reference>
<dbReference type="GO" id="GO:0005829">
    <property type="term" value="C:cytosol"/>
    <property type="evidence" value="ECO:0007669"/>
    <property type="project" value="TreeGrafter"/>
</dbReference>
<sequence length="281" mass="31062">MGPQEVIWIAGAAGRMGQAIEHHLDHARYIIMTTDAELDITDLEAVNNYVDTYRPDVVVNCAGLSSKELAEQDPTRAYKVNALGARNLAIASAAVGGLIVHLSTDDLYPGSIQHPVNEFDKTLPPHVYGKSKEAGETLVRELNPRHIIVRSSWVYTALPTDYLVRIIEMSRKGETIEVPANQFASPTSSNTYANFVISVMESGEFGTFHASTEGLCSRYEFAKRALELAGVPTTNLVGKQNPEDAYRIELENLMIKMTGIFEMPRWEDDLKAYMADHGMTA</sequence>
<name>K0YXF2_9ACTN</name>
<protein>
    <recommendedName>
        <fullName evidence="2">dTDP-4-dehydrorhamnose reductase</fullName>
        <ecNumber evidence="2">1.1.1.133</ecNumber>
    </recommendedName>
</protein>
<dbReference type="GO" id="GO:0019305">
    <property type="term" value="P:dTDP-rhamnose biosynthetic process"/>
    <property type="evidence" value="ECO:0007669"/>
    <property type="project" value="UniProtKB-UniPathway"/>
</dbReference>
<evidence type="ECO:0000256" key="1">
    <source>
        <dbReference type="ARBA" id="ARBA00010944"/>
    </source>
</evidence>
<dbReference type="InterPro" id="IPR029903">
    <property type="entry name" value="RmlD-like-bd"/>
</dbReference>
<keyword evidence="5" id="KW-1185">Reference proteome</keyword>
<dbReference type="HOGENOM" id="CLU_045518_1_2_11"/>
<proteinExistence type="inferred from homology"/>
<dbReference type="EMBL" id="ADMD01000002">
    <property type="protein sequence ID" value="EJZ84254.1"/>
    <property type="molecule type" value="Genomic_DNA"/>
</dbReference>
<dbReference type="eggNOG" id="COG1091">
    <property type="taxonomic scope" value="Bacteria"/>
</dbReference>
<organism evidence="4 5">
    <name type="scientific">Slackia piriformis YIT 12062</name>
    <dbReference type="NCBI Taxonomy" id="742818"/>
    <lineage>
        <taxon>Bacteria</taxon>
        <taxon>Bacillati</taxon>
        <taxon>Actinomycetota</taxon>
        <taxon>Coriobacteriia</taxon>
        <taxon>Eggerthellales</taxon>
        <taxon>Eggerthellaceae</taxon>
        <taxon>Slackia</taxon>
    </lineage>
</organism>
<comment type="similarity">
    <text evidence="1 2">Belongs to the dTDP-4-dehydrorhamnose reductase family.</text>
</comment>
<dbReference type="Gene3D" id="3.90.25.10">
    <property type="entry name" value="UDP-galactose 4-epimerase, domain 1"/>
    <property type="match status" value="1"/>
</dbReference>
<dbReference type="PANTHER" id="PTHR10491:SF4">
    <property type="entry name" value="METHIONINE ADENOSYLTRANSFERASE 2 SUBUNIT BETA"/>
    <property type="match status" value="1"/>
</dbReference>
<dbReference type="EC" id="1.1.1.133" evidence="2"/>
<dbReference type="Gene3D" id="3.40.50.720">
    <property type="entry name" value="NAD(P)-binding Rossmann-like Domain"/>
    <property type="match status" value="1"/>
</dbReference>
<evidence type="ECO:0000313" key="5">
    <source>
        <dbReference type="Proteomes" id="UP000006069"/>
    </source>
</evidence>
<dbReference type="InParanoid" id="K0YXF2"/>
<accession>K0YXF2</accession>
<evidence type="ECO:0000256" key="2">
    <source>
        <dbReference type="RuleBase" id="RU364082"/>
    </source>
</evidence>
<comment type="caution">
    <text evidence="4">The sequence shown here is derived from an EMBL/GenBank/DDBJ whole genome shotgun (WGS) entry which is preliminary data.</text>
</comment>
<evidence type="ECO:0000313" key="4">
    <source>
        <dbReference type="EMBL" id="EJZ84254.1"/>
    </source>
</evidence>
<dbReference type="CDD" id="cd05254">
    <property type="entry name" value="dTDP_HR_like_SDR_e"/>
    <property type="match status" value="1"/>
</dbReference>
<dbReference type="Proteomes" id="UP000006069">
    <property type="component" value="Unassembled WGS sequence"/>
</dbReference>
<dbReference type="PANTHER" id="PTHR10491">
    <property type="entry name" value="DTDP-4-DEHYDRORHAMNOSE REDUCTASE"/>
    <property type="match status" value="1"/>
</dbReference>
<keyword evidence="2" id="KW-0521">NADP</keyword>
<dbReference type="Pfam" id="PF04321">
    <property type="entry name" value="RmlD_sub_bind"/>
    <property type="match status" value="1"/>
</dbReference>
<dbReference type="PATRIC" id="fig|742818.3.peg.611"/>
<dbReference type="FunCoup" id="K0YXF2">
    <property type="interactions" value="141"/>
</dbReference>